<dbReference type="InterPro" id="IPR042099">
    <property type="entry name" value="ANL_N_sf"/>
</dbReference>
<dbReference type="EMBL" id="JBHTBW010000050">
    <property type="protein sequence ID" value="MFC7442450.1"/>
    <property type="molecule type" value="Genomic_DNA"/>
</dbReference>
<feature type="domain" description="AMP-dependent synthetase/ligase" evidence="4">
    <location>
        <begin position="13"/>
        <end position="413"/>
    </location>
</feature>
<keyword evidence="1" id="KW-0547">Nucleotide-binding</keyword>
<feature type="region of interest" description="Disordered" evidence="3">
    <location>
        <begin position="447"/>
        <end position="466"/>
    </location>
</feature>
<dbReference type="PANTHER" id="PTHR43272:SF33">
    <property type="entry name" value="AMP-BINDING DOMAIN-CONTAINING PROTEIN-RELATED"/>
    <property type="match status" value="1"/>
</dbReference>
<evidence type="ECO:0000313" key="6">
    <source>
        <dbReference type="Proteomes" id="UP001596500"/>
    </source>
</evidence>
<dbReference type="PANTHER" id="PTHR43272">
    <property type="entry name" value="LONG-CHAIN-FATTY-ACID--COA LIGASE"/>
    <property type="match status" value="1"/>
</dbReference>
<dbReference type="InterPro" id="IPR000873">
    <property type="entry name" value="AMP-dep_synth/lig_dom"/>
</dbReference>
<dbReference type="Pfam" id="PF00501">
    <property type="entry name" value="AMP-binding"/>
    <property type="match status" value="1"/>
</dbReference>
<evidence type="ECO:0000256" key="3">
    <source>
        <dbReference type="SAM" id="MobiDB-lite"/>
    </source>
</evidence>
<feature type="compositionally biased region" description="Polar residues" evidence="3">
    <location>
        <begin position="457"/>
        <end position="466"/>
    </location>
</feature>
<evidence type="ECO:0000259" key="4">
    <source>
        <dbReference type="Pfam" id="PF00501"/>
    </source>
</evidence>
<dbReference type="Gene3D" id="3.40.50.12780">
    <property type="entry name" value="N-terminal domain of ligase-like"/>
    <property type="match status" value="1"/>
</dbReference>
<keyword evidence="6" id="KW-1185">Reference proteome</keyword>
<comment type="caution">
    <text evidence="5">The sequence shown here is derived from an EMBL/GenBank/DDBJ whole genome shotgun (WGS) entry which is preliminary data.</text>
</comment>
<proteinExistence type="predicted"/>
<evidence type="ECO:0000256" key="1">
    <source>
        <dbReference type="ARBA" id="ARBA00022741"/>
    </source>
</evidence>
<sequence length="466" mass="52671">MKPHNLVEMLALTVKRHPEKVAIRYKEQAFTYQRVWNMIRDIAFGLERLGVRQGTKVAIIAENHPHWIICDFAIMSLGGVTVPLSPEATEQKWSQWIRHAEAEIVIIGPSPHSHMSQPPSHVRHVIQLGGLPSSSYKALQFDTVIQLGQTIALEELDWAYPAVQPSDLATIQFTRGTTGEHKAVMLSHAQLLHSLDGISYLHPYHQEDDILTIAPVSHLYARLTGFLLPLGSGASITIAEGTDPPMQQVHMHKPTLLITAPSIIQHIQQQLLQHVRRAPWRKLAYNHAVHLATKYHRYRLKGQNTPIPVRWRFGYAWAHLLSFSTLHRRLGGRLRLILSSGDPVDQSLHTFFGHMGLPLVSLYGTTEAGYTIARQYSYHTDPTTFQLLPQVEARLLPDGELLVKSPSTAVGYYNNESLTEKRIRYGWIHTGDLATYTRDGQLQLQGRKLAHTEQETDTTQPLNLTK</sequence>
<protein>
    <submittedName>
        <fullName evidence="5">AMP-binding protein</fullName>
    </submittedName>
</protein>
<dbReference type="RefSeq" id="WP_379866336.1">
    <property type="nucleotide sequence ID" value="NZ_JBHTBW010000050.1"/>
</dbReference>
<evidence type="ECO:0000313" key="5">
    <source>
        <dbReference type="EMBL" id="MFC7442450.1"/>
    </source>
</evidence>
<name>A0ABW2RMZ0_9BACL</name>
<dbReference type="Proteomes" id="UP001596500">
    <property type="component" value="Unassembled WGS sequence"/>
</dbReference>
<gene>
    <name evidence="5" type="ORF">ACFQNG_15280</name>
</gene>
<accession>A0ABW2RMZ0</accession>
<evidence type="ECO:0000256" key="2">
    <source>
        <dbReference type="ARBA" id="ARBA00022840"/>
    </source>
</evidence>
<organism evidence="5 6">
    <name type="scientific">Laceyella putida</name>
    <dbReference type="NCBI Taxonomy" id="110101"/>
    <lineage>
        <taxon>Bacteria</taxon>
        <taxon>Bacillati</taxon>
        <taxon>Bacillota</taxon>
        <taxon>Bacilli</taxon>
        <taxon>Bacillales</taxon>
        <taxon>Thermoactinomycetaceae</taxon>
        <taxon>Laceyella</taxon>
    </lineage>
</organism>
<reference evidence="6" key="1">
    <citation type="journal article" date="2019" name="Int. J. Syst. Evol. Microbiol.">
        <title>The Global Catalogue of Microorganisms (GCM) 10K type strain sequencing project: providing services to taxonomists for standard genome sequencing and annotation.</title>
        <authorList>
            <consortium name="The Broad Institute Genomics Platform"/>
            <consortium name="The Broad Institute Genome Sequencing Center for Infectious Disease"/>
            <person name="Wu L."/>
            <person name="Ma J."/>
        </authorList>
    </citation>
    <scope>NUCLEOTIDE SEQUENCE [LARGE SCALE GENOMIC DNA]</scope>
    <source>
        <strain evidence="6">CGMCC 1.12942</strain>
    </source>
</reference>
<keyword evidence="2" id="KW-0067">ATP-binding</keyword>
<dbReference type="SUPFAM" id="SSF56801">
    <property type="entry name" value="Acetyl-CoA synthetase-like"/>
    <property type="match status" value="1"/>
</dbReference>